<evidence type="ECO:0000256" key="1">
    <source>
        <dbReference type="SAM" id="MobiDB-lite"/>
    </source>
</evidence>
<sequence length="181" mass="18404">MTYGTLDGTLPPDPPKPKHKLEEYDGGTTLPDGSGVYSDGTPFDPPSVPGGSGGGKGTSVDTPSMTLFADNIGKLVPPTQAASKKLEPISVAPGAFYHADQIRTKVSGLNGDAGLKSQYVKVLADLAQGLGDLRDGVTQLAAKYTSLEDANSMTATDLQTAMQSATGDFTALLTDSGGAAA</sequence>
<proteinExistence type="predicted"/>
<evidence type="ECO:0000313" key="3">
    <source>
        <dbReference type="Proteomes" id="UP000199323"/>
    </source>
</evidence>
<name>A0A1I2E968_9ACTN</name>
<dbReference type="STRING" id="380248.SAMN05216251_10682"/>
<dbReference type="EMBL" id="FONG01000006">
    <property type="protein sequence ID" value="SFE89179.1"/>
    <property type="molecule type" value="Genomic_DNA"/>
</dbReference>
<feature type="compositionally biased region" description="Low complexity" evidence="1">
    <location>
        <begin position="1"/>
        <end position="10"/>
    </location>
</feature>
<accession>A0A1I2E968</accession>
<reference evidence="2 3" key="1">
    <citation type="submission" date="2016-10" db="EMBL/GenBank/DDBJ databases">
        <authorList>
            <person name="de Groot N.N."/>
        </authorList>
    </citation>
    <scope>NUCLEOTIDE SEQUENCE [LARGE SCALE GENOMIC DNA]</scope>
    <source>
        <strain evidence="2 3">CGMCC 4.3510</strain>
    </source>
</reference>
<gene>
    <name evidence="2" type="ORF">SAMN05216251_10682</name>
</gene>
<dbReference type="Proteomes" id="UP000199323">
    <property type="component" value="Unassembled WGS sequence"/>
</dbReference>
<dbReference type="RefSeq" id="WP_093713478.1">
    <property type="nucleotide sequence ID" value="NZ_FONG01000006.1"/>
</dbReference>
<evidence type="ECO:0000313" key="2">
    <source>
        <dbReference type="EMBL" id="SFE89179.1"/>
    </source>
</evidence>
<dbReference type="OrthoDB" id="4209615at2"/>
<dbReference type="AlphaFoldDB" id="A0A1I2E968"/>
<feature type="region of interest" description="Disordered" evidence="1">
    <location>
        <begin position="1"/>
        <end position="64"/>
    </location>
</feature>
<keyword evidence="3" id="KW-1185">Reference proteome</keyword>
<organism evidence="2 3">
    <name type="scientific">Actinacidiphila alni</name>
    <dbReference type="NCBI Taxonomy" id="380248"/>
    <lineage>
        <taxon>Bacteria</taxon>
        <taxon>Bacillati</taxon>
        <taxon>Actinomycetota</taxon>
        <taxon>Actinomycetes</taxon>
        <taxon>Kitasatosporales</taxon>
        <taxon>Streptomycetaceae</taxon>
        <taxon>Actinacidiphila</taxon>
    </lineage>
</organism>
<protein>
    <submittedName>
        <fullName evidence="2">X-X-X-Leu-X-X-Gly heptad repeat-containing protein</fullName>
    </submittedName>
</protein>